<dbReference type="EMBL" id="MOXD01000011">
    <property type="protein sequence ID" value="OMQ20603.1"/>
    <property type="molecule type" value="Genomic_DNA"/>
</dbReference>
<evidence type="ECO:0000256" key="7">
    <source>
        <dbReference type="SAM" id="SignalP"/>
    </source>
</evidence>
<dbReference type="InterPro" id="IPR017946">
    <property type="entry name" value="PLC-like_Pdiesterase_TIM-brl"/>
</dbReference>
<evidence type="ECO:0000256" key="3">
    <source>
        <dbReference type="ARBA" id="ARBA00022729"/>
    </source>
</evidence>
<dbReference type="RefSeq" id="WP_076943541.1">
    <property type="nucleotide sequence ID" value="NZ_MOXD01000011.1"/>
</dbReference>
<dbReference type="FunFam" id="3.20.20.190:FF:000009">
    <property type="entry name" value="Glycerophosphodiester phosphodiesterase, periplasmic"/>
    <property type="match status" value="1"/>
</dbReference>
<organism evidence="9 10">
    <name type="scientific">Serratia oryzae</name>
    <dbReference type="NCBI Taxonomy" id="2034155"/>
    <lineage>
        <taxon>Bacteria</taxon>
        <taxon>Pseudomonadati</taxon>
        <taxon>Pseudomonadota</taxon>
        <taxon>Gammaproteobacteria</taxon>
        <taxon>Enterobacterales</taxon>
        <taxon>Yersiniaceae</taxon>
        <taxon>Serratia</taxon>
    </lineage>
</organism>
<feature type="signal peptide" evidence="7">
    <location>
        <begin position="1"/>
        <end position="24"/>
    </location>
</feature>
<gene>
    <name evidence="9" type="ORF">BMI79_17805</name>
</gene>
<dbReference type="EC" id="3.1.4.46" evidence="2"/>
<dbReference type="GO" id="GO:0006629">
    <property type="term" value="P:lipid metabolic process"/>
    <property type="evidence" value="ECO:0007669"/>
    <property type="project" value="InterPro"/>
</dbReference>
<dbReference type="AlphaFoldDB" id="A0A1S8CGF3"/>
<protein>
    <recommendedName>
        <fullName evidence="2">glycerophosphodiester phosphodiesterase</fullName>
        <ecNumber evidence="2">3.1.4.46</ecNumber>
    </recommendedName>
</protein>
<name>A0A1S8CGF3_9GAMM</name>
<evidence type="ECO:0000259" key="8">
    <source>
        <dbReference type="PROSITE" id="PS51704"/>
    </source>
</evidence>
<evidence type="ECO:0000313" key="10">
    <source>
        <dbReference type="Proteomes" id="UP000216021"/>
    </source>
</evidence>
<accession>A0A1S8CGF3</accession>
<dbReference type="PANTHER" id="PTHR43620:SF7">
    <property type="entry name" value="GLYCEROPHOSPHODIESTER PHOSPHODIESTERASE GDPD5-RELATED"/>
    <property type="match status" value="1"/>
</dbReference>
<feature type="domain" description="GP-PDE" evidence="8">
    <location>
        <begin position="27"/>
        <end position="356"/>
    </location>
</feature>
<dbReference type="Proteomes" id="UP000216021">
    <property type="component" value="Unassembled WGS sequence"/>
</dbReference>
<comment type="caution">
    <text evidence="9">The sequence shown here is derived from an EMBL/GenBank/DDBJ whole genome shotgun (WGS) entry which is preliminary data.</text>
</comment>
<dbReference type="InterPro" id="IPR030395">
    <property type="entry name" value="GP_PDE_dom"/>
</dbReference>
<dbReference type="STRING" id="2034155.BMI79_17805"/>
<dbReference type="Gene3D" id="3.20.20.190">
    <property type="entry name" value="Phosphatidylinositol (PI) phosphodiesterase"/>
    <property type="match status" value="1"/>
</dbReference>
<dbReference type="NCBIfam" id="NF008354">
    <property type="entry name" value="PRK11143.1"/>
    <property type="match status" value="1"/>
</dbReference>
<evidence type="ECO:0000256" key="1">
    <source>
        <dbReference type="ARBA" id="ARBA00007277"/>
    </source>
</evidence>
<dbReference type="CDD" id="cd08600">
    <property type="entry name" value="GDPD_EcGlpQ_like"/>
    <property type="match status" value="1"/>
</dbReference>
<evidence type="ECO:0000256" key="4">
    <source>
        <dbReference type="ARBA" id="ARBA00022798"/>
    </source>
</evidence>
<keyword evidence="5" id="KW-0378">Hydrolase</keyword>
<evidence type="ECO:0000256" key="2">
    <source>
        <dbReference type="ARBA" id="ARBA00012247"/>
    </source>
</evidence>
<proteinExistence type="inferred from homology"/>
<dbReference type="PROSITE" id="PS51704">
    <property type="entry name" value="GP_PDE"/>
    <property type="match status" value="1"/>
</dbReference>
<evidence type="ECO:0000256" key="6">
    <source>
        <dbReference type="ARBA" id="ARBA00047512"/>
    </source>
</evidence>
<dbReference type="PANTHER" id="PTHR43620">
    <property type="entry name" value="GLYCEROPHOSPHORYL DIESTER PHOSPHODIESTERASE"/>
    <property type="match status" value="1"/>
</dbReference>
<dbReference type="GO" id="GO:0006071">
    <property type="term" value="P:glycerol metabolic process"/>
    <property type="evidence" value="ECO:0007669"/>
    <property type="project" value="UniProtKB-KW"/>
</dbReference>
<sequence>MRTQIKALLTGIILATSMLSVAQAEDKLVIAHRGASGYLPEHTLPAKAMAYAQGADYLEQDVVMTKDDKLIVLHDHFLDRVTDVAKKFPDRHRKDGRYYAIDFTLPEIQSLKFTEEFLVKDGVQQQKFPNRFPMWKSDFRIHTLQDEIEMIQGMNHSTGKDVGIYVETKAPWFHKIEGKDISKAVLEVLKSYGYTKKDDKAYLQSFDAPDLERVKKELLPAMNMDIKLVQLITNTGDQKVSETMVIHPDGSLTPYSYDWMYEPGAAAKLAKYADGIGPWYPMIVKSTSTPGHIELTTLAKEAKQQGLQIHPYTFRADPGQVPAYAKDFNDMLKIFYIDADVDGLFTDFPDKGVQFLQQHKLHK</sequence>
<dbReference type="GO" id="GO:0008889">
    <property type="term" value="F:glycerophosphodiester phosphodiesterase activity"/>
    <property type="evidence" value="ECO:0007669"/>
    <property type="project" value="UniProtKB-EC"/>
</dbReference>
<feature type="chain" id="PRO_5012255755" description="glycerophosphodiester phosphodiesterase" evidence="7">
    <location>
        <begin position="25"/>
        <end position="363"/>
    </location>
</feature>
<dbReference type="Pfam" id="PF03009">
    <property type="entry name" value="GDPD"/>
    <property type="match status" value="1"/>
</dbReference>
<reference evidence="9 10" key="1">
    <citation type="submission" date="2016-11" db="EMBL/GenBank/DDBJ databases">
        <title>Rahnella oryzae sp. nov., isolated from rice root.</title>
        <authorList>
            <person name="Zhang X.-X."/>
            <person name="Zhang J."/>
        </authorList>
    </citation>
    <scope>NUCLEOTIDE SEQUENCE [LARGE SCALE GENOMIC DNA]</scope>
    <source>
        <strain evidence="9 10">J11-6</strain>
    </source>
</reference>
<evidence type="ECO:0000313" key="9">
    <source>
        <dbReference type="EMBL" id="OMQ20603.1"/>
    </source>
</evidence>
<keyword evidence="4" id="KW-0319">Glycerol metabolism</keyword>
<dbReference type="GO" id="GO:0042597">
    <property type="term" value="C:periplasmic space"/>
    <property type="evidence" value="ECO:0007669"/>
    <property type="project" value="TreeGrafter"/>
</dbReference>
<keyword evidence="3 7" id="KW-0732">Signal</keyword>
<dbReference type="OrthoDB" id="9795622at2"/>
<comment type="similarity">
    <text evidence="1">Belongs to the glycerophosphoryl diester phosphodiesterase family.</text>
</comment>
<keyword evidence="10" id="KW-1185">Reference proteome</keyword>
<comment type="catalytic activity">
    <reaction evidence="6">
        <text>a sn-glycero-3-phosphodiester + H2O = an alcohol + sn-glycerol 3-phosphate + H(+)</text>
        <dbReference type="Rhea" id="RHEA:12969"/>
        <dbReference type="ChEBI" id="CHEBI:15377"/>
        <dbReference type="ChEBI" id="CHEBI:15378"/>
        <dbReference type="ChEBI" id="CHEBI:30879"/>
        <dbReference type="ChEBI" id="CHEBI:57597"/>
        <dbReference type="ChEBI" id="CHEBI:83408"/>
        <dbReference type="EC" id="3.1.4.46"/>
    </reaction>
</comment>
<evidence type="ECO:0000256" key="5">
    <source>
        <dbReference type="ARBA" id="ARBA00022801"/>
    </source>
</evidence>
<dbReference type="SUPFAM" id="SSF51695">
    <property type="entry name" value="PLC-like phosphodiesterases"/>
    <property type="match status" value="1"/>
</dbReference>